<reference evidence="7" key="1">
    <citation type="submission" date="2022-11" db="UniProtKB">
        <authorList>
            <consortium name="WormBaseParasite"/>
        </authorList>
    </citation>
    <scope>IDENTIFICATION</scope>
</reference>
<comment type="cofactor">
    <cofactor evidence="4">
        <name>FAD</name>
        <dbReference type="ChEBI" id="CHEBI:57692"/>
    </cofactor>
</comment>
<proteinExistence type="inferred from homology"/>
<comment type="similarity">
    <text evidence="4">Belongs to the FMO family.</text>
</comment>
<dbReference type="GO" id="GO:0004499">
    <property type="term" value="F:N,N-dimethylaniline monooxygenase activity"/>
    <property type="evidence" value="ECO:0007669"/>
    <property type="project" value="InterPro"/>
</dbReference>
<dbReference type="GO" id="GO:0050660">
    <property type="term" value="F:flavin adenine dinucleotide binding"/>
    <property type="evidence" value="ECO:0007669"/>
    <property type="project" value="InterPro"/>
</dbReference>
<dbReference type="Proteomes" id="UP000887578">
    <property type="component" value="Unplaced"/>
</dbReference>
<dbReference type="Pfam" id="PF00743">
    <property type="entry name" value="FMO-like"/>
    <property type="match status" value="1"/>
</dbReference>
<keyword evidence="4" id="KW-0503">Monooxygenase</keyword>
<accession>A0A914P0K3</accession>
<evidence type="ECO:0000256" key="5">
    <source>
        <dbReference type="SAM" id="Phobius"/>
    </source>
</evidence>
<keyword evidence="1 4" id="KW-0285">Flavoprotein</keyword>
<keyword evidence="3 4" id="KW-0560">Oxidoreductase</keyword>
<evidence type="ECO:0000256" key="3">
    <source>
        <dbReference type="ARBA" id="ARBA00023002"/>
    </source>
</evidence>
<evidence type="ECO:0000256" key="4">
    <source>
        <dbReference type="RuleBase" id="RU361177"/>
    </source>
</evidence>
<evidence type="ECO:0000313" key="7">
    <source>
        <dbReference type="WBParaSite" id="PDA_v2.g10705.t1"/>
    </source>
</evidence>
<dbReference type="InterPro" id="IPR020946">
    <property type="entry name" value="Flavin_mOase-like"/>
</dbReference>
<keyword evidence="5" id="KW-0812">Transmembrane</keyword>
<protein>
    <recommendedName>
        <fullName evidence="4">Flavin-containing monooxygenase</fullName>
        <ecNumber evidence="4">1.-.-.-</ecNumber>
    </recommendedName>
</protein>
<name>A0A914P0K3_9BILA</name>
<dbReference type="AlphaFoldDB" id="A0A914P0K3"/>
<feature type="transmembrane region" description="Helical" evidence="5">
    <location>
        <begin position="68"/>
        <end position="86"/>
    </location>
</feature>
<evidence type="ECO:0000256" key="2">
    <source>
        <dbReference type="ARBA" id="ARBA00022827"/>
    </source>
</evidence>
<keyword evidence="5" id="KW-1133">Transmembrane helix</keyword>
<keyword evidence="6" id="KW-1185">Reference proteome</keyword>
<evidence type="ECO:0000313" key="6">
    <source>
        <dbReference type="Proteomes" id="UP000887578"/>
    </source>
</evidence>
<sequence length="89" mass="10526">MDDLAIKIGVMPSFISVLRQHPMLAYKWLFGPSLPYQYRLSGEHSWPDAKDAILTADTRMHPLGKSRYLKSWQLIVVILCVFYLWMHFW</sequence>
<dbReference type="EC" id="1.-.-.-" evidence="4"/>
<dbReference type="GO" id="GO:0050661">
    <property type="term" value="F:NADP binding"/>
    <property type="evidence" value="ECO:0007669"/>
    <property type="project" value="InterPro"/>
</dbReference>
<organism evidence="6 7">
    <name type="scientific">Panagrolaimus davidi</name>
    <dbReference type="NCBI Taxonomy" id="227884"/>
    <lineage>
        <taxon>Eukaryota</taxon>
        <taxon>Metazoa</taxon>
        <taxon>Ecdysozoa</taxon>
        <taxon>Nematoda</taxon>
        <taxon>Chromadorea</taxon>
        <taxon>Rhabditida</taxon>
        <taxon>Tylenchina</taxon>
        <taxon>Panagrolaimomorpha</taxon>
        <taxon>Panagrolaimoidea</taxon>
        <taxon>Panagrolaimidae</taxon>
        <taxon>Panagrolaimus</taxon>
    </lineage>
</organism>
<evidence type="ECO:0000256" key="1">
    <source>
        <dbReference type="ARBA" id="ARBA00022630"/>
    </source>
</evidence>
<keyword evidence="5" id="KW-0472">Membrane</keyword>
<dbReference type="WBParaSite" id="PDA_v2.g10705.t1">
    <property type="protein sequence ID" value="PDA_v2.g10705.t1"/>
    <property type="gene ID" value="PDA_v2.g10705"/>
</dbReference>
<keyword evidence="2 4" id="KW-0274">FAD</keyword>